<sequence>MTILKFSLVGLLNTAFGFSIILFALALGLGDYAANALGYGLGLILSYVANRYWTFAVREPMSAAELARFGAAAALAYAANLLVVSIFRMAGWIDQPVVHLVGITLYSALFYVLSRLLVFGDDAIGRWKRGVGVATRRLPEIALCAAAILTLILLRDIPITHDVVWQFWIARQMINGAVLYRDIVEINPPLWFWSAVPIHHVAQWLHIPPLRLLVTAVIGVGATSALLVTHLANFSSPIARLATMLLALWLMVIAPLYDFGQREHLALICALPYAALIARRSVGSAVPAALALLIGMAAAYGFALKHYFALIPIMLEAWLILRVRRKWRAVRPETVTLAVAALLYGIAVPVFAPAFFTHAVPMVQTAYHGYEASWDMMLMRPWFVIWVSVIAFFLTYGGAFGKTAKPLVSTLLIVAIGFAVAYFVQQKGWLYHSVPITGAAALAMGVRLTMAGMRRMIPITLGLAMLALPILLPFATGPYLNFFRAEIDPVLANLPKGSPVFIAAADPMWGWPTIEDHGLSWPSRFYAYWMIPAIAHAEVIGPNPPQLQAMAEQVRTEAAIEIRCSSPRLILFERRRNYTYQPASFDVRAFFLRNRAIRSYLALHYREVRPSPSLHVYRRITAPDPAPHISQCPKFVHAAS</sequence>
<comment type="similarity">
    <text evidence="2">Belongs to the GtrA family.</text>
</comment>
<keyword evidence="9" id="KW-1185">Reference proteome</keyword>
<evidence type="ECO:0000313" key="9">
    <source>
        <dbReference type="Proteomes" id="UP000015525"/>
    </source>
</evidence>
<dbReference type="Proteomes" id="UP000015525">
    <property type="component" value="Unassembled WGS sequence"/>
</dbReference>
<dbReference type="PANTHER" id="PTHR38459:SF1">
    <property type="entry name" value="PROPHAGE BACTOPRENOL-LINKED GLUCOSE TRANSLOCASE HOMOLOG"/>
    <property type="match status" value="1"/>
</dbReference>
<comment type="subcellular location">
    <subcellularLocation>
        <location evidence="1">Membrane</location>
        <topology evidence="1">Multi-pass membrane protein</topology>
    </subcellularLocation>
</comment>
<feature type="transmembrane region" description="Helical" evidence="6">
    <location>
        <begin position="7"/>
        <end position="30"/>
    </location>
</feature>
<feature type="transmembrane region" description="Helical" evidence="6">
    <location>
        <begin position="97"/>
        <end position="119"/>
    </location>
</feature>
<dbReference type="Pfam" id="PF04138">
    <property type="entry name" value="GtrA_DPMS_TM"/>
    <property type="match status" value="1"/>
</dbReference>
<dbReference type="GO" id="GO:0005886">
    <property type="term" value="C:plasma membrane"/>
    <property type="evidence" value="ECO:0007669"/>
    <property type="project" value="TreeGrafter"/>
</dbReference>
<keyword evidence="3 6" id="KW-0812">Transmembrane</keyword>
<dbReference type="PATRIC" id="fig|1329909.3.peg.2398"/>
<dbReference type="RefSeq" id="WP_021238703.1">
    <property type="nucleotide sequence ID" value="NZ_ATHO01000108.1"/>
</dbReference>
<dbReference type="PANTHER" id="PTHR38459">
    <property type="entry name" value="PROPHAGE BACTOPRENOL-LINKED GLUCOSE TRANSLOCASE HOMOLOG"/>
    <property type="match status" value="1"/>
</dbReference>
<evidence type="ECO:0000256" key="3">
    <source>
        <dbReference type="ARBA" id="ARBA00022692"/>
    </source>
</evidence>
<feature type="transmembrane region" description="Helical" evidence="6">
    <location>
        <begin position="335"/>
        <end position="360"/>
    </location>
</feature>
<keyword evidence="5 6" id="KW-0472">Membrane</keyword>
<feature type="transmembrane region" description="Helical" evidence="6">
    <location>
        <begin position="380"/>
        <end position="400"/>
    </location>
</feature>
<evidence type="ECO:0000256" key="6">
    <source>
        <dbReference type="SAM" id="Phobius"/>
    </source>
</evidence>
<accession>T0I7R3</accession>
<proteinExistence type="inferred from homology"/>
<gene>
    <name evidence="8" type="ORF">L288_12410</name>
</gene>
<keyword evidence="4 6" id="KW-1133">Transmembrane helix</keyword>
<evidence type="ECO:0000256" key="2">
    <source>
        <dbReference type="ARBA" id="ARBA00009399"/>
    </source>
</evidence>
<dbReference type="AlphaFoldDB" id="T0I7R3"/>
<evidence type="ECO:0000256" key="1">
    <source>
        <dbReference type="ARBA" id="ARBA00004141"/>
    </source>
</evidence>
<dbReference type="GO" id="GO:0000271">
    <property type="term" value="P:polysaccharide biosynthetic process"/>
    <property type="evidence" value="ECO:0007669"/>
    <property type="project" value="InterPro"/>
</dbReference>
<dbReference type="EMBL" id="ATHO01000108">
    <property type="protein sequence ID" value="EQB05674.1"/>
    <property type="molecule type" value="Genomic_DNA"/>
</dbReference>
<reference evidence="8 9" key="1">
    <citation type="journal article" date="2013" name="Genome Announc.">
        <title>Draft Genome Sequence of Sphingobium quisquiliarum Strain P25T, a Novel Hexachlorocyclohexane (HCH)-Degrading Bacterium Isolated from an HCH Dumpsite.</title>
        <authorList>
            <person name="Kumar Singh A."/>
            <person name="Sangwan N."/>
            <person name="Sharma A."/>
            <person name="Gupta V."/>
            <person name="Khurana J.P."/>
            <person name="Lal R."/>
        </authorList>
    </citation>
    <scope>NUCLEOTIDE SEQUENCE [LARGE SCALE GENOMIC DNA]</scope>
    <source>
        <strain evidence="8 9">P25</strain>
    </source>
</reference>
<organism evidence="8 9">
    <name type="scientific">Sphingobium quisquiliarum P25</name>
    <dbReference type="NCBI Taxonomy" id="1329909"/>
    <lineage>
        <taxon>Bacteria</taxon>
        <taxon>Pseudomonadati</taxon>
        <taxon>Pseudomonadota</taxon>
        <taxon>Alphaproteobacteria</taxon>
        <taxon>Sphingomonadales</taxon>
        <taxon>Sphingomonadaceae</taxon>
        <taxon>Sphingobium</taxon>
    </lineage>
</organism>
<feature type="transmembrane region" description="Helical" evidence="6">
    <location>
        <begin position="66"/>
        <end position="91"/>
    </location>
</feature>
<feature type="transmembrane region" description="Helical" evidence="6">
    <location>
        <begin position="461"/>
        <end position="480"/>
    </location>
</feature>
<evidence type="ECO:0000259" key="7">
    <source>
        <dbReference type="Pfam" id="PF04138"/>
    </source>
</evidence>
<name>T0I7R3_9SPHN</name>
<feature type="transmembrane region" description="Helical" evidence="6">
    <location>
        <begin position="430"/>
        <end position="449"/>
    </location>
</feature>
<comment type="caution">
    <text evidence="8">The sequence shown here is derived from an EMBL/GenBank/DDBJ whole genome shotgun (WGS) entry which is preliminary data.</text>
</comment>
<feature type="transmembrane region" description="Helical" evidence="6">
    <location>
        <begin position="36"/>
        <end position="54"/>
    </location>
</feature>
<feature type="transmembrane region" description="Helical" evidence="6">
    <location>
        <begin position="281"/>
        <end position="300"/>
    </location>
</feature>
<evidence type="ECO:0000313" key="8">
    <source>
        <dbReference type="EMBL" id="EQB05674.1"/>
    </source>
</evidence>
<feature type="transmembrane region" description="Helical" evidence="6">
    <location>
        <begin position="306"/>
        <end position="323"/>
    </location>
</feature>
<protein>
    <recommendedName>
        <fullName evidence="7">GtrA/DPMS transmembrane domain-containing protein</fullName>
    </recommendedName>
</protein>
<dbReference type="InterPro" id="IPR051401">
    <property type="entry name" value="GtrA_CellWall_Glycosyl"/>
</dbReference>
<feature type="transmembrane region" description="Helical" evidence="6">
    <location>
        <begin position="238"/>
        <end position="260"/>
    </location>
</feature>
<feature type="domain" description="GtrA/DPMS transmembrane" evidence="7">
    <location>
        <begin position="5"/>
        <end position="119"/>
    </location>
</feature>
<feature type="transmembrane region" description="Helical" evidence="6">
    <location>
        <begin position="212"/>
        <end position="232"/>
    </location>
</feature>
<evidence type="ECO:0000256" key="5">
    <source>
        <dbReference type="ARBA" id="ARBA00023136"/>
    </source>
</evidence>
<evidence type="ECO:0000256" key="4">
    <source>
        <dbReference type="ARBA" id="ARBA00022989"/>
    </source>
</evidence>
<feature type="transmembrane region" description="Helical" evidence="6">
    <location>
        <begin position="407"/>
        <end position="424"/>
    </location>
</feature>
<dbReference type="InterPro" id="IPR007267">
    <property type="entry name" value="GtrA_DPMS_TM"/>
</dbReference>